<comment type="caution">
    <text evidence="1">The sequence shown here is derived from an EMBL/GenBank/DDBJ whole genome shotgun (WGS) entry which is preliminary data.</text>
</comment>
<proteinExistence type="predicted"/>
<dbReference type="EMBL" id="CAHJWF010000022">
    <property type="protein sequence ID" value="CAB5496722.1"/>
    <property type="molecule type" value="Genomic_DNA"/>
</dbReference>
<keyword evidence="2" id="KW-1185">Reference proteome</keyword>
<evidence type="ECO:0000313" key="2">
    <source>
        <dbReference type="Proteomes" id="UP000626656"/>
    </source>
</evidence>
<dbReference type="InterPro" id="IPR023138">
    <property type="entry name" value="NMB0513-like_sf"/>
</dbReference>
<gene>
    <name evidence="1" type="ORF">AZO1586I_60</name>
</gene>
<evidence type="ECO:0000313" key="1">
    <source>
        <dbReference type="EMBL" id="CAB5496722.1"/>
    </source>
</evidence>
<dbReference type="Proteomes" id="UP000626656">
    <property type="component" value="Unassembled WGS sequence"/>
</dbReference>
<dbReference type="Gene3D" id="1.10.3510.10">
    <property type="entry name" value="NMB0513-like"/>
    <property type="match status" value="1"/>
</dbReference>
<sequence length="142" mass="16851">MNTIEIYNIIDLEYQDWIDVGFGKWIHGIFLRGGDKVFTFDEQKESFFYLLKKLLDDNKVVLFAPYSMFNENTSQWDKTVAIRKYGDTIWGLPSKEIIQYMRDVFPKDAKDENDDKVYDFWFSEDCPQIGWVDKKTGEIVTS</sequence>
<protein>
    <submittedName>
        <fullName evidence="1">Uncharacterized protein</fullName>
    </submittedName>
</protein>
<dbReference type="RefSeq" id="WP_202783938.1">
    <property type="nucleotide sequence ID" value="NZ_CAHJWF010000022.1"/>
</dbReference>
<name>A0ABM8M4V8_9GAMM</name>
<reference evidence="1 2" key="1">
    <citation type="submission" date="2020-05" db="EMBL/GenBank/DDBJ databases">
        <authorList>
            <person name="Petersen J."/>
            <person name="Sayavedra L."/>
        </authorList>
    </citation>
    <scope>NUCLEOTIDE SEQUENCE [LARGE SCALE GENOMIC DNA]</scope>
    <source>
        <strain evidence="1">B azoricus SOX ET2 1586I</strain>
    </source>
</reference>
<accession>A0ABM8M4V8</accession>
<organism evidence="1 2">
    <name type="scientific">Bathymodiolus thermophilus thioautotrophic gill symbiont</name>
    <dbReference type="NCBI Taxonomy" id="2360"/>
    <lineage>
        <taxon>Bacteria</taxon>
        <taxon>Pseudomonadati</taxon>
        <taxon>Pseudomonadota</taxon>
        <taxon>Gammaproteobacteria</taxon>
        <taxon>sulfur-oxidizing symbionts</taxon>
    </lineage>
</organism>
<dbReference type="SUPFAM" id="SSF160472">
    <property type="entry name" value="NMB0513-like"/>
    <property type="match status" value="1"/>
</dbReference>